<accession>A0A228IWA0</accession>
<sequence>MIRYFLAKGDRGGQAVITEGLEDVTCSAPPPSVNIATLYMKTYCAACNQEGFISPKGPRWEGTGSNGQPWALSGDINVCGCNPPPTFYAERDMMMIFESEHAAALMGGSRGELHSSTGAGVEHDEQYVLRDEDTGWPLARMRYRIYTKSGQVFSGITDASGHTQRVTTSGAENLRIDIVENNDV</sequence>
<reference evidence="1 2" key="2">
    <citation type="submission" date="2017-08" db="EMBL/GenBank/DDBJ databases">
        <title>WGS of novel Burkholderia cepaca complex species.</title>
        <authorList>
            <person name="Lipuma J."/>
            <person name="Spilker T."/>
        </authorList>
    </citation>
    <scope>NUCLEOTIDE SEQUENCE [LARGE SCALE GENOMIC DNA]</scope>
    <source>
        <strain evidence="1 2">AU17325</strain>
    </source>
</reference>
<protein>
    <recommendedName>
        <fullName evidence="3">PAAR domain-containing protein</fullName>
    </recommendedName>
</protein>
<proteinExistence type="predicted"/>
<dbReference type="RefSeq" id="WP_089451345.1">
    <property type="nucleotide sequence ID" value="NZ_NKFA01000006.1"/>
</dbReference>
<evidence type="ECO:0000313" key="1">
    <source>
        <dbReference type="EMBL" id="OXI46439.1"/>
    </source>
</evidence>
<dbReference type="OrthoDB" id="8594232at2"/>
<dbReference type="AlphaFoldDB" id="A0A228IWA0"/>
<evidence type="ECO:0008006" key="3">
    <source>
        <dbReference type="Google" id="ProtNLM"/>
    </source>
</evidence>
<gene>
    <name evidence="1" type="ORF">CFB84_16695</name>
</gene>
<reference evidence="2" key="1">
    <citation type="submission" date="2017-06" db="EMBL/GenBank/DDBJ databases">
        <authorList>
            <person name="LiPuma J."/>
            <person name="Spilker T."/>
        </authorList>
    </citation>
    <scope>NUCLEOTIDE SEQUENCE [LARGE SCALE GENOMIC DNA]</scope>
    <source>
        <strain evidence="2">AU17325</strain>
    </source>
</reference>
<dbReference type="EMBL" id="NKFA01000006">
    <property type="protein sequence ID" value="OXI46439.1"/>
    <property type="molecule type" value="Genomic_DNA"/>
</dbReference>
<dbReference type="Proteomes" id="UP000214600">
    <property type="component" value="Unassembled WGS sequence"/>
</dbReference>
<organism evidence="1 2">
    <name type="scientific">Burkholderia aenigmatica</name>
    <dbReference type="NCBI Taxonomy" id="2015348"/>
    <lineage>
        <taxon>Bacteria</taxon>
        <taxon>Pseudomonadati</taxon>
        <taxon>Pseudomonadota</taxon>
        <taxon>Betaproteobacteria</taxon>
        <taxon>Burkholderiales</taxon>
        <taxon>Burkholderiaceae</taxon>
        <taxon>Burkholderia</taxon>
        <taxon>Burkholderia cepacia complex</taxon>
    </lineage>
</organism>
<comment type="caution">
    <text evidence="1">The sequence shown here is derived from an EMBL/GenBank/DDBJ whole genome shotgun (WGS) entry which is preliminary data.</text>
</comment>
<name>A0A228IWA0_9BURK</name>
<evidence type="ECO:0000313" key="2">
    <source>
        <dbReference type="Proteomes" id="UP000214600"/>
    </source>
</evidence>